<evidence type="ECO:0000256" key="1">
    <source>
        <dbReference type="ARBA" id="ARBA00004589"/>
    </source>
</evidence>
<evidence type="ECO:0000256" key="3">
    <source>
        <dbReference type="ARBA" id="ARBA00022692"/>
    </source>
</evidence>
<evidence type="ECO:0008006" key="11">
    <source>
        <dbReference type="Google" id="ProtNLM"/>
    </source>
</evidence>
<evidence type="ECO:0000256" key="5">
    <source>
        <dbReference type="ARBA" id="ARBA00022989"/>
    </source>
</evidence>
<dbReference type="PANTHER" id="PTHR33562:SF20">
    <property type="entry name" value="PROTEIN QUIVER"/>
    <property type="match status" value="1"/>
</dbReference>
<dbReference type="PANTHER" id="PTHR33562">
    <property type="entry name" value="ATILLA, ISOFORM B-RELATED-RELATED"/>
    <property type="match status" value="1"/>
</dbReference>
<comment type="subcellular location">
    <subcellularLocation>
        <location evidence="1">Membrane</location>
        <topology evidence="1">Lipid-anchor</topology>
        <topology evidence="1">GPI-anchor</topology>
    </subcellularLocation>
</comment>
<evidence type="ECO:0000256" key="6">
    <source>
        <dbReference type="ARBA" id="ARBA00023136"/>
    </source>
</evidence>
<organism evidence="9 10">
    <name type="scientific">Anopheles albimanus</name>
    <name type="common">New world malaria mosquito</name>
    <dbReference type="NCBI Taxonomy" id="7167"/>
    <lineage>
        <taxon>Eukaryota</taxon>
        <taxon>Metazoa</taxon>
        <taxon>Ecdysozoa</taxon>
        <taxon>Arthropoda</taxon>
        <taxon>Hexapoda</taxon>
        <taxon>Insecta</taxon>
        <taxon>Pterygota</taxon>
        <taxon>Neoptera</taxon>
        <taxon>Endopterygota</taxon>
        <taxon>Diptera</taxon>
        <taxon>Nematocera</taxon>
        <taxon>Culicoidea</taxon>
        <taxon>Culicidae</taxon>
        <taxon>Anophelinae</taxon>
        <taxon>Anopheles</taxon>
    </lineage>
</organism>
<dbReference type="GeneID" id="118462063"/>
<keyword evidence="6" id="KW-0472">Membrane</keyword>
<dbReference type="EnsemblMetazoa" id="AALB008363-RA">
    <property type="protein sequence ID" value="AALB008363-PA"/>
    <property type="gene ID" value="AALB008363"/>
</dbReference>
<reference evidence="9 10" key="1">
    <citation type="journal article" date="2017" name="G3 (Bethesda)">
        <title>The Physical Genome Mapping of Anopheles albimanus Corrected Scaffold Misassemblies and Identified Interarm Rearrangements in Genus Anopheles.</title>
        <authorList>
            <person name="Artemov G.N."/>
            <person name="Peery A.N."/>
            <person name="Jiang X."/>
            <person name="Tu Z."/>
            <person name="Stegniy V.N."/>
            <person name="Sharakhova M.V."/>
            <person name="Sharakhov I.V."/>
        </authorList>
    </citation>
    <scope>NUCLEOTIDE SEQUENCE [LARGE SCALE GENOMIC DNA]</scope>
    <source>
        <strain evidence="9 10">ALBI9_A</strain>
    </source>
</reference>
<reference evidence="9" key="2">
    <citation type="submission" date="2022-08" db="UniProtKB">
        <authorList>
            <consortium name="EnsemblMetazoa"/>
        </authorList>
    </citation>
    <scope>IDENTIFICATION</scope>
    <source>
        <strain evidence="9">STECLA/ALBI9_A</strain>
    </source>
</reference>
<dbReference type="AlphaFoldDB" id="A0A182FP99"/>
<evidence type="ECO:0000313" key="9">
    <source>
        <dbReference type="EnsemblMetazoa" id="AALB008363-PA"/>
    </source>
</evidence>
<accession>A0A182FP99</accession>
<dbReference type="RefSeq" id="XP_035783949.1">
    <property type="nucleotide sequence ID" value="XM_035928056.1"/>
</dbReference>
<evidence type="ECO:0000256" key="8">
    <source>
        <dbReference type="ARBA" id="ARBA00023288"/>
    </source>
</evidence>
<dbReference type="GO" id="GO:0098552">
    <property type="term" value="C:side of membrane"/>
    <property type="evidence" value="ECO:0007669"/>
    <property type="project" value="UniProtKB-KW"/>
</dbReference>
<keyword evidence="10" id="KW-1185">Reference proteome</keyword>
<evidence type="ECO:0000313" key="10">
    <source>
        <dbReference type="Proteomes" id="UP000069272"/>
    </source>
</evidence>
<protein>
    <recommendedName>
        <fullName evidence="11">UPAR/Ly6 domain-containing protein</fullName>
    </recommendedName>
</protein>
<evidence type="ECO:0000256" key="2">
    <source>
        <dbReference type="ARBA" id="ARBA00022622"/>
    </source>
</evidence>
<keyword evidence="7" id="KW-0325">Glycoprotein</keyword>
<keyword evidence="5" id="KW-1133">Transmembrane helix</keyword>
<dbReference type="VEuPathDB" id="VectorBase:AALB20_026601"/>
<proteinExistence type="predicted"/>
<name>A0A182FP99_ANOAL</name>
<keyword evidence="2" id="KW-0336">GPI-anchor</keyword>
<sequence>MTTTIQRVNPAAVLCLFVGVFVTLSPTVAALRCYKCQSAVSWSDCQSRAEIVTCDGSTPISVMGREIFLASEARQGTELACVGVYAVGTVAGTTGYAHVRDCFINDKSMCSLLQNTMPAEIKIKDCDLCTTDLCNGASRYTVGLSSLLLLASVMLLWK</sequence>
<dbReference type="KEGG" id="aali:118462063"/>
<dbReference type="Proteomes" id="UP000069272">
    <property type="component" value="Chromosome 2R"/>
</dbReference>
<keyword evidence="3" id="KW-0812">Transmembrane</keyword>
<keyword evidence="8" id="KW-0449">Lipoprotein</keyword>
<dbReference type="VEuPathDB" id="VectorBase:AALB008363"/>
<dbReference type="InterPro" id="IPR050975">
    <property type="entry name" value="Sleep_regulator"/>
</dbReference>
<keyword evidence="4" id="KW-0732">Signal</keyword>
<evidence type="ECO:0000256" key="7">
    <source>
        <dbReference type="ARBA" id="ARBA00023180"/>
    </source>
</evidence>
<evidence type="ECO:0000256" key="4">
    <source>
        <dbReference type="ARBA" id="ARBA00022729"/>
    </source>
</evidence>